<dbReference type="PANTHER" id="PTHR28012">
    <property type="entry name" value="NUCLEAR FUSION PROTEIN KAR5"/>
    <property type="match status" value="1"/>
</dbReference>
<comment type="function">
    <text evidence="1 11">Required for nuclear membrane fusion during karyogamy.</text>
</comment>
<evidence type="ECO:0000256" key="11">
    <source>
        <dbReference type="RuleBase" id="RU368082"/>
    </source>
</evidence>
<evidence type="ECO:0008006" key="15">
    <source>
        <dbReference type="Google" id="ProtNLM"/>
    </source>
</evidence>
<protein>
    <recommendedName>
        <fullName evidence="15">Nuclear membrane fusion protein Kar5</fullName>
    </recommendedName>
</protein>
<keyword evidence="6 11" id="KW-0256">Endoplasmic reticulum</keyword>
<feature type="signal peptide" evidence="12">
    <location>
        <begin position="1"/>
        <end position="24"/>
    </location>
</feature>
<dbReference type="GO" id="GO:0048288">
    <property type="term" value="P:nuclear membrane fusion involved in karyogamy"/>
    <property type="evidence" value="ECO:0007669"/>
    <property type="project" value="UniProtKB-UniRule"/>
</dbReference>
<evidence type="ECO:0000256" key="8">
    <source>
        <dbReference type="ARBA" id="ARBA00023136"/>
    </source>
</evidence>
<evidence type="ECO:0000256" key="7">
    <source>
        <dbReference type="ARBA" id="ARBA00022989"/>
    </source>
</evidence>
<evidence type="ECO:0000256" key="3">
    <source>
        <dbReference type="ARBA" id="ARBA00022459"/>
    </source>
</evidence>
<dbReference type="AlphaFoldDB" id="A0A0G2ID86"/>
<dbReference type="PANTHER" id="PTHR28012:SF1">
    <property type="entry name" value="NUCLEAR FUSION PROTEIN KAR5"/>
    <property type="match status" value="1"/>
</dbReference>
<gene>
    <name evidence="13" type="ORF">EMCG_05789</name>
</gene>
<proteinExistence type="inferred from homology"/>
<evidence type="ECO:0000256" key="6">
    <source>
        <dbReference type="ARBA" id="ARBA00022824"/>
    </source>
</evidence>
<accession>A0A0G2ID86</accession>
<feature type="transmembrane region" description="Helical" evidence="11">
    <location>
        <begin position="517"/>
        <end position="538"/>
    </location>
</feature>
<sequence length="565" mass="62786">MRLQIPTASALCLISFSLFTAADSLRFLPSKKDPNSSSFNMGSDEADLPSLLHAQNTQHGEVFYNAIKLLDSMRSSPSCNRLAAANLILSCQSIGGDGGNQKDNLSDSLDNVKSLFAARLAVCELIGAGAATPEQCSPILTSHPKYLHLSEEDQIQPSQLEPCLKSLESRPQWWTSYSNSKQNAVVMCQAARTEIEREDDLKRYKNLADITSILTDSLNQTLTTTTMEASRQSEFLEIVDDMRKKLLQDLEDGFLQYHDITAKVFDDIEGIQVLISGARSDAINVKKDIYSTSDSMHELKKVLDEIHLTTEKRASEMAATEKKNHQESLELVASVKESVELLKNQDLGPIVEGFGNIYYSMQAVEEFMRSIEARHDGLDLRIKLFEQAFQQFETTAVALQQVQLQQISDQKTLQTDLRISKALLKEVTASAANLQTSIENSYAIFRKITTFWGALTSIAWWLLSTAIVFLLLLYPRLAAGAFLILLCALATYCAGAFGWFRTVGPSSLHTAPVLADVFYIICFSLGVISGICSVFYFATSHILPCILRYTIRTTTRDYLTTPNLA</sequence>
<keyword evidence="3 11" id="KW-0415">Karyogamy</keyword>
<evidence type="ECO:0000256" key="9">
    <source>
        <dbReference type="ARBA" id="ARBA00023180"/>
    </source>
</evidence>
<feature type="transmembrane region" description="Helical" evidence="11">
    <location>
        <begin position="481"/>
        <end position="502"/>
    </location>
</feature>
<reference evidence="14" key="1">
    <citation type="journal article" date="2015" name="PLoS Genet.">
        <title>The dynamic genome and transcriptome of the human fungal pathogen Blastomyces and close relative Emmonsia.</title>
        <authorList>
            <person name="Munoz J.F."/>
            <person name="Gauthier G.M."/>
            <person name="Desjardins C.A."/>
            <person name="Gallo J.E."/>
            <person name="Holder J."/>
            <person name="Sullivan T.D."/>
            <person name="Marty A.J."/>
            <person name="Carmen J.C."/>
            <person name="Chen Z."/>
            <person name="Ding L."/>
            <person name="Gujja S."/>
            <person name="Magrini V."/>
            <person name="Misas E."/>
            <person name="Mitreva M."/>
            <person name="Priest M."/>
            <person name="Saif S."/>
            <person name="Whiston E.A."/>
            <person name="Young S."/>
            <person name="Zeng Q."/>
            <person name="Goldman W.E."/>
            <person name="Mardis E.R."/>
            <person name="Taylor J.W."/>
            <person name="McEwen J.G."/>
            <person name="Clay O.K."/>
            <person name="Klein B.S."/>
            <person name="Cuomo C.A."/>
        </authorList>
    </citation>
    <scope>NUCLEOTIDE SEQUENCE [LARGE SCALE GENOMIC DNA]</scope>
    <source>
        <strain evidence="14">UAMH 3008</strain>
    </source>
</reference>
<dbReference type="InterPro" id="IPR007292">
    <property type="entry name" value="Nuclear_fusion_Kar5"/>
</dbReference>
<evidence type="ECO:0000256" key="4">
    <source>
        <dbReference type="ARBA" id="ARBA00022692"/>
    </source>
</evidence>
<comment type="subcellular location">
    <subcellularLocation>
        <location evidence="11">Endoplasmic reticulum membrane</location>
    </subcellularLocation>
    <subcellularLocation>
        <location evidence="11">Nucleus membrane</location>
    </subcellularLocation>
</comment>
<feature type="chain" id="PRO_5002545962" description="Nuclear membrane fusion protein Kar5" evidence="12">
    <location>
        <begin position="25"/>
        <end position="565"/>
    </location>
</feature>
<evidence type="ECO:0000256" key="12">
    <source>
        <dbReference type="SAM" id="SignalP"/>
    </source>
</evidence>
<name>A0A0G2ID86_9EURO</name>
<dbReference type="VEuPathDB" id="FungiDB:EMCG_05789"/>
<keyword evidence="9" id="KW-0325">Glycoprotein</keyword>
<keyword evidence="10 11" id="KW-0539">Nucleus</keyword>
<comment type="caution">
    <text evidence="13">The sequence shown here is derived from an EMBL/GenBank/DDBJ whole genome shotgun (WGS) entry which is preliminary data.</text>
</comment>
<evidence type="ECO:0000256" key="10">
    <source>
        <dbReference type="ARBA" id="ARBA00023242"/>
    </source>
</evidence>
<dbReference type="OrthoDB" id="5311848at2759"/>
<keyword evidence="7 11" id="KW-1133">Transmembrane helix</keyword>
<evidence type="ECO:0000313" key="14">
    <source>
        <dbReference type="Proteomes" id="UP000034164"/>
    </source>
</evidence>
<keyword evidence="8 11" id="KW-0472">Membrane</keyword>
<evidence type="ECO:0000256" key="1">
    <source>
        <dbReference type="ARBA" id="ARBA00003389"/>
    </source>
</evidence>
<evidence type="ECO:0000256" key="5">
    <source>
        <dbReference type="ARBA" id="ARBA00022729"/>
    </source>
</evidence>
<dbReference type="GO" id="GO:0000742">
    <property type="term" value="P:karyogamy involved in conjugation with cellular fusion"/>
    <property type="evidence" value="ECO:0007669"/>
    <property type="project" value="UniProtKB-UniRule"/>
</dbReference>
<keyword evidence="4 11" id="KW-0812">Transmembrane</keyword>
<organism evidence="13 14">
    <name type="scientific">[Emmonsia] crescens</name>
    <dbReference type="NCBI Taxonomy" id="73230"/>
    <lineage>
        <taxon>Eukaryota</taxon>
        <taxon>Fungi</taxon>
        <taxon>Dikarya</taxon>
        <taxon>Ascomycota</taxon>
        <taxon>Pezizomycotina</taxon>
        <taxon>Eurotiomycetes</taxon>
        <taxon>Eurotiomycetidae</taxon>
        <taxon>Onygenales</taxon>
        <taxon>Ajellomycetaceae</taxon>
        <taxon>Emergomyces</taxon>
    </lineage>
</organism>
<comment type="similarity">
    <text evidence="2 11">Belongs to the KAR5 family.</text>
</comment>
<dbReference type="Proteomes" id="UP000034164">
    <property type="component" value="Unassembled WGS sequence"/>
</dbReference>
<dbReference type="Pfam" id="PF04163">
    <property type="entry name" value="Tht1"/>
    <property type="match status" value="1"/>
</dbReference>
<feature type="transmembrane region" description="Helical" evidence="11">
    <location>
        <begin position="451"/>
        <end position="474"/>
    </location>
</feature>
<evidence type="ECO:0000313" key="13">
    <source>
        <dbReference type="EMBL" id="KKZ68632.1"/>
    </source>
</evidence>
<evidence type="ECO:0000256" key="2">
    <source>
        <dbReference type="ARBA" id="ARBA00010473"/>
    </source>
</evidence>
<dbReference type="EMBL" id="LCZI01000090">
    <property type="protein sequence ID" value="KKZ68632.1"/>
    <property type="molecule type" value="Genomic_DNA"/>
</dbReference>
<dbReference type="GO" id="GO:0005789">
    <property type="term" value="C:endoplasmic reticulum membrane"/>
    <property type="evidence" value="ECO:0007669"/>
    <property type="project" value="UniProtKB-SubCell"/>
</dbReference>
<dbReference type="GO" id="GO:0031965">
    <property type="term" value="C:nuclear membrane"/>
    <property type="evidence" value="ECO:0007669"/>
    <property type="project" value="UniProtKB-SubCell"/>
</dbReference>
<keyword evidence="5 11" id="KW-0732">Signal</keyword>